<accession>A0AAP0PPX8</accession>
<feature type="region of interest" description="Disordered" evidence="2">
    <location>
        <begin position="350"/>
        <end position="372"/>
    </location>
</feature>
<feature type="compositionally biased region" description="Basic residues" evidence="2">
    <location>
        <begin position="363"/>
        <end position="372"/>
    </location>
</feature>
<evidence type="ECO:0000256" key="1">
    <source>
        <dbReference type="ARBA" id="ARBA00005536"/>
    </source>
</evidence>
<dbReference type="Gene3D" id="1.20.1260.60">
    <property type="entry name" value="Vacuolar protein sorting-associated protein Ist1"/>
    <property type="match status" value="1"/>
</dbReference>
<evidence type="ECO:0008006" key="5">
    <source>
        <dbReference type="Google" id="ProtNLM"/>
    </source>
</evidence>
<dbReference type="FunFam" id="1.20.1260.60:FF:000002">
    <property type="entry name" value="Vacuolar protein sorting-associated protein IST1"/>
    <property type="match status" value="1"/>
</dbReference>
<feature type="region of interest" description="Disordered" evidence="2">
    <location>
        <begin position="482"/>
        <end position="526"/>
    </location>
</feature>
<feature type="region of interest" description="Disordered" evidence="2">
    <location>
        <begin position="407"/>
        <end position="439"/>
    </location>
</feature>
<dbReference type="InterPro" id="IPR042277">
    <property type="entry name" value="IST1-like"/>
</dbReference>
<feature type="compositionally biased region" description="Basic and acidic residues" evidence="2">
    <location>
        <begin position="506"/>
        <end position="517"/>
    </location>
</feature>
<protein>
    <recommendedName>
        <fullName evidence="5">IST1-like protein</fullName>
    </recommendedName>
</protein>
<keyword evidence="4" id="KW-1185">Reference proteome</keyword>
<organism evidence="3 4">
    <name type="scientific">Stephania yunnanensis</name>
    <dbReference type="NCBI Taxonomy" id="152371"/>
    <lineage>
        <taxon>Eukaryota</taxon>
        <taxon>Viridiplantae</taxon>
        <taxon>Streptophyta</taxon>
        <taxon>Embryophyta</taxon>
        <taxon>Tracheophyta</taxon>
        <taxon>Spermatophyta</taxon>
        <taxon>Magnoliopsida</taxon>
        <taxon>Ranunculales</taxon>
        <taxon>Menispermaceae</taxon>
        <taxon>Menispermoideae</taxon>
        <taxon>Cissampelideae</taxon>
        <taxon>Stephania</taxon>
    </lineage>
</organism>
<comment type="caution">
    <text evidence="3">The sequence shown here is derived from an EMBL/GenBank/DDBJ whole genome shotgun (WGS) entry which is preliminary data.</text>
</comment>
<evidence type="ECO:0000313" key="4">
    <source>
        <dbReference type="Proteomes" id="UP001420932"/>
    </source>
</evidence>
<dbReference type="InterPro" id="IPR005061">
    <property type="entry name" value="Ist1"/>
</dbReference>
<dbReference type="Proteomes" id="UP001420932">
    <property type="component" value="Unassembled WGS sequence"/>
</dbReference>
<evidence type="ECO:0000256" key="2">
    <source>
        <dbReference type="SAM" id="MobiDB-lite"/>
    </source>
</evidence>
<gene>
    <name evidence="3" type="ORF">Syun_008364</name>
</gene>
<feature type="compositionally biased region" description="Low complexity" evidence="2">
    <location>
        <begin position="425"/>
        <end position="439"/>
    </location>
</feature>
<comment type="similarity">
    <text evidence="1">Belongs to the IST1 family.</text>
</comment>
<dbReference type="PANTHER" id="PTHR12161:SF44">
    <property type="entry name" value="REGULATOR OF VPS4 ACTIVITY IN THE MVB PATHWAY PROTEIN"/>
    <property type="match status" value="1"/>
</dbReference>
<feature type="compositionally biased region" description="Polar residues" evidence="2">
    <location>
        <begin position="482"/>
        <end position="492"/>
    </location>
</feature>
<proteinExistence type="inferred from homology"/>
<feature type="compositionally biased region" description="Basic residues" evidence="2">
    <location>
        <begin position="414"/>
        <end position="423"/>
    </location>
</feature>
<feature type="region of interest" description="Disordered" evidence="2">
    <location>
        <begin position="602"/>
        <end position="622"/>
    </location>
</feature>
<feature type="compositionally biased region" description="Low complexity" evidence="2">
    <location>
        <begin position="602"/>
        <end position="620"/>
    </location>
</feature>
<dbReference type="EMBL" id="JBBNAF010000004">
    <property type="protein sequence ID" value="KAK9150055.1"/>
    <property type="molecule type" value="Genomic_DNA"/>
</dbReference>
<dbReference type="AlphaFoldDB" id="A0AAP0PPX8"/>
<dbReference type="Pfam" id="PF03398">
    <property type="entry name" value="Ist1"/>
    <property type="match status" value="1"/>
</dbReference>
<name>A0AAP0PPX8_9MAGN</name>
<reference evidence="3 4" key="1">
    <citation type="submission" date="2024-01" db="EMBL/GenBank/DDBJ databases">
        <title>Genome assemblies of Stephania.</title>
        <authorList>
            <person name="Yang L."/>
        </authorList>
    </citation>
    <scope>NUCLEOTIDE SEQUENCE [LARGE SCALE GENOMIC DNA]</scope>
    <source>
        <strain evidence="3">YNDBR</strain>
        <tissue evidence="3">Leaf</tissue>
    </source>
</reference>
<dbReference type="PANTHER" id="PTHR12161">
    <property type="entry name" value="IST1 FAMILY MEMBER"/>
    <property type="match status" value="1"/>
</dbReference>
<sequence>MFEVLFGWRKAKKCKKLVKRVMCRLKLLKNKRESIVRQLREDIAQLIQRGHEHSAFSRVEQLCRDQNINAAYDLIEHYSEFILLNISYIRRNRDCPNDISEAVSSLIYASARCGDLPELLKLRKLFGERYGQKLSMCATELLAGNRVNNQIIDKLSTKSIADDVKYLVLRDIAVNNSFQLEQPKDDGGFAMEQHQVGGLLSKNCEWQRRHESIPIQSHKPNHQLNAGVESTVQQIAAAKFEHLDSRQVDEISSVELEKLEHLSSIRKSERIKGETSECSSNLSDQSTIYANDIEEFKPRIKNVADRDQRLFRFNSTPSHLANNHASTTVDEVCLSDQYDDGGFPRVPMEPYEVYDGKTSSRASSRRRKLSRKRLRRRCHSSVLLTSSAANSDHLLYYGKLVGCSQDDVLGQKSHPQRKYRKKMSVIESPSSSVSSHGSTSKASDKLRLAYYLRRTLGSTAFQHDMDIDCFLKDVYQIMSPRPCNSSTTSMKSSYKGPKLGAVGNENSRRQHSTKEEASMSSATSTNCKSFGKLTSGNQIDGYHEMRHEALNSSVGFASRNSCSSTTSPSTWTILKPPYLRAMTMPVDRLKAPSHQIIRSISCASQQSNHSSNSSSSSCSHVHPKLPDYNDLAIRFKALKEERKQNSRSELCIGLSVPSK</sequence>
<dbReference type="GO" id="GO:0015031">
    <property type="term" value="P:protein transport"/>
    <property type="evidence" value="ECO:0007669"/>
    <property type="project" value="InterPro"/>
</dbReference>
<evidence type="ECO:0000313" key="3">
    <source>
        <dbReference type="EMBL" id="KAK9150055.1"/>
    </source>
</evidence>